<keyword evidence="7 11" id="KW-0520">NAD</keyword>
<evidence type="ECO:0000259" key="12">
    <source>
        <dbReference type="PROSITE" id="PS50172"/>
    </source>
</evidence>
<dbReference type="EC" id="6.5.1.2" evidence="11"/>
<evidence type="ECO:0000256" key="5">
    <source>
        <dbReference type="ARBA" id="ARBA00022763"/>
    </source>
</evidence>
<dbReference type="SUPFAM" id="SSF52113">
    <property type="entry name" value="BRCT domain"/>
    <property type="match status" value="1"/>
</dbReference>
<keyword evidence="5 11" id="KW-0227">DNA damage</keyword>
<keyword evidence="8 11" id="KW-0234">DNA repair</keyword>
<dbReference type="Gene3D" id="3.40.50.10190">
    <property type="entry name" value="BRCT domain"/>
    <property type="match status" value="1"/>
</dbReference>
<evidence type="ECO:0000256" key="7">
    <source>
        <dbReference type="ARBA" id="ARBA00023027"/>
    </source>
</evidence>
<dbReference type="Pfam" id="PF01653">
    <property type="entry name" value="DNA_ligase_aden"/>
    <property type="match status" value="1"/>
</dbReference>
<evidence type="ECO:0000256" key="8">
    <source>
        <dbReference type="ARBA" id="ARBA00023204"/>
    </source>
</evidence>
<dbReference type="Pfam" id="PF03120">
    <property type="entry name" value="OB_DNA_ligase"/>
    <property type="match status" value="1"/>
</dbReference>
<comment type="caution">
    <text evidence="11">Lacks conserved residue(s) required for the propagation of feature annotation.</text>
</comment>
<keyword evidence="6 11" id="KW-0862">Zinc</keyword>
<feature type="binding site" evidence="11">
    <location>
        <position position="304"/>
    </location>
    <ligand>
        <name>NAD(+)</name>
        <dbReference type="ChEBI" id="CHEBI:57540"/>
    </ligand>
</feature>
<dbReference type="Gene3D" id="1.10.150.20">
    <property type="entry name" value="5' to 3' exonuclease, C-terminal subdomain"/>
    <property type="match status" value="2"/>
</dbReference>
<feature type="active site" description="N6-AMP-lysine intermediate" evidence="11">
    <location>
        <position position="102"/>
    </location>
</feature>
<gene>
    <name evidence="11" type="primary">ligA</name>
    <name evidence="13" type="ORF">A0U91_16270</name>
</gene>
<evidence type="ECO:0000256" key="6">
    <source>
        <dbReference type="ARBA" id="ARBA00022833"/>
    </source>
</evidence>
<dbReference type="SMART" id="SM00532">
    <property type="entry name" value="LIGANc"/>
    <property type="match status" value="1"/>
</dbReference>
<evidence type="ECO:0000313" key="13">
    <source>
        <dbReference type="EMBL" id="AQT06562.1"/>
    </source>
</evidence>
<comment type="function">
    <text evidence="1 11">DNA ligase that catalyzes the formation of phosphodiester linkages between 5'-phosphoryl and 3'-hydroxyl groups in double-stranded DNA using NAD as a coenzyme and as the energy source for the reaction. It is essential for DNA replication and repair of damaged DNA.</text>
</comment>
<dbReference type="KEGG" id="aper:A0U91_16270"/>
<dbReference type="SMR" id="A0A1U9LJG4"/>
<organism evidence="13 14">
    <name type="scientific">Acetobacter persici</name>
    <dbReference type="NCBI Taxonomy" id="1076596"/>
    <lineage>
        <taxon>Bacteria</taxon>
        <taxon>Pseudomonadati</taxon>
        <taxon>Pseudomonadota</taxon>
        <taxon>Alphaproteobacteria</taxon>
        <taxon>Acetobacterales</taxon>
        <taxon>Acetobacteraceae</taxon>
        <taxon>Acetobacter</taxon>
    </lineage>
</organism>
<sequence>MNSDAQSQLFDIPGSAPATREEIESAYYNTGHPLLTDEEYNRLPRAETVGHAPPAGRKTGLHKVPMLSLEKIHTREELGKFIRTCMTEMEASNVPHLDTDLKQDGLSCSITFRDGKFSHAITRGDGTTGEDISAAVIRLPSVPKQIPVSGELTINGEISLARSQFDKVNEEQTAAGEKTYSNPRNAAAGIIRDSDHGRAARSGVEFIAWGVPDTQDWTAPAHSAVMRDVASYGFKTVSASLDLPHAESVEEAVEQIFGFFESVLARRSTLDHEIDGLVIKLARAVDRDVLGSRSRSPKWAVSLKPDAERATTTLLDIKIQVGSTGALTPVASLAPVTIGGVTITSASLHNEDKIVAFDLRIGDTVIIERANDVIPKVVGRSGDHPASASTPYLFPKTCPACGAPAIRDADGKEAAHFCSATLTCSGTRKARFTRLVGRDIFDIDTLGGGTITQICDLDMVSVPADLFTLPHRISDAESISGWGPGKQKNLETAIEKSRNVPLDRFFASLLIRMVGRTASKHLANHYRSIKAFLDDIENIASKNPATIDQLKALPEFGDTLTGNMSTWLSTPDNLSAMHKLLEQITVQDLPDEVEGKLTGETVVFTGKLVSGSRPDLRKKAEALGAKTSDNLSKATTILVCGENAGSKKGQAEKYMKQGVAIQIMSEADWEVFAS</sequence>
<dbReference type="InterPro" id="IPR013840">
    <property type="entry name" value="DNAligase_N"/>
</dbReference>
<dbReference type="InterPro" id="IPR001679">
    <property type="entry name" value="DNA_ligase"/>
</dbReference>
<dbReference type="SUPFAM" id="SSF47781">
    <property type="entry name" value="RuvA domain 2-like"/>
    <property type="match status" value="1"/>
</dbReference>
<dbReference type="CDD" id="cd17748">
    <property type="entry name" value="BRCT_DNA_ligase_like"/>
    <property type="match status" value="1"/>
</dbReference>
<feature type="binding site" evidence="11">
    <location>
        <position position="280"/>
    </location>
    <ligand>
        <name>NAD(+)</name>
        <dbReference type="ChEBI" id="CHEBI:57540"/>
    </ligand>
</feature>
<feature type="binding site" evidence="11">
    <location>
        <begin position="68"/>
        <end position="69"/>
    </location>
    <ligand>
        <name>NAD(+)</name>
        <dbReference type="ChEBI" id="CHEBI:57540"/>
    </ligand>
</feature>
<dbReference type="GO" id="GO:0006281">
    <property type="term" value="P:DNA repair"/>
    <property type="evidence" value="ECO:0007669"/>
    <property type="project" value="UniProtKB-KW"/>
</dbReference>
<dbReference type="PROSITE" id="PS50172">
    <property type="entry name" value="BRCT"/>
    <property type="match status" value="1"/>
</dbReference>
<comment type="cofactor">
    <cofactor evidence="11">
        <name>Mg(2+)</name>
        <dbReference type="ChEBI" id="CHEBI:18420"/>
    </cofactor>
    <cofactor evidence="11">
        <name>Mn(2+)</name>
        <dbReference type="ChEBI" id="CHEBI:29035"/>
    </cofactor>
</comment>
<feature type="binding site" evidence="11">
    <location>
        <position position="100"/>
    </location>
    <ligand>
        <name>NAD(+)</name>
        <dbReference type="ChEBI" id="CHEBI:57540"/>
    </ligand>
</feature>
<dbReference type="PIRSF" id="PIRSF001604">
    <property type="entry name" value="LigA"/>
    <property type="match status" value="1"/>
</dbReference>
<keyword evidence="11" id="KW-0460">Magnesium</keyword>
<dbReference type="NCBIfam" id="TIGR00575">
    <property type="entry name" value="dnlj"/>
    <property type="match status" value="1"/>
</dbReference>
<dbReference type="AlphaFoldDB" id="A0A1U9LJG4"/>
<evidence type="ECO:0000256" key="1">
    <source>
        <dbReference type="ARBA" id="ARBA00004067"/>
    </source>
</evidence>
<evidence type="ECO:0000256" key="2">
    <source>
        <dbReference type="ARBA" id="ARBA00022598"/>
    </source>
</evidence>
<feature type="binding site" evidence="11">
    <location>
        <position position="418"/>
    </location>
    <ligand>
        <name>Zn(2+)</name>
        <dbReference type="ChEBI" id="CHEBI:29105"/>
    </ligand>
</feature>
<dbReference type="NCBIfam" id="NF005932">
    <property type="entry name" value="PRK07956.1"/>
    <property type="match status" value="1"/>
</dbReference>
<evidence type="ECO:0000256" key="10">
    <source>
        <dbReference type="ARBA" id="ARBA00034005"/>
    </source>
</evidence>
<evidence type="ECO:0000256" key="11">
    <source>
        <dbReference type="HAMAP-Rule" id="MF_01588"/>
    </source>
</evidence>
<dbReference type="InterPro" id="IPR036420">
    <property type="entry name" value="BRCT_dom_sf"/>
</dbReference>
<dbReference type="Gene3D" id="2.40.50.140">
    <property type="entry name" value="Nucleic acid-binding proteins"/>
    <property type="match status" value="1"/>
</dbReference>
<feature type="binding site" evidence="11">
    <location>
        <position position="424"/>
    </location>
    <ligand>
        <name>Zn(2+)</name>
        <dbReference type="ChEBI" id="CHEBI:29105"/>
    </ligand>
</feature>
<comment type="similarity">
    <text evidence="11">Belongs to the NAD-dependent DNA ligase family. LigA subfamily.</text>
</comment>
<reference evidence="13 14" key="1">
    <citation type="submission" date="2016-03" db="EMBL/GenBank/DDBJ databases">
        <title>Acetic acid bacteria sequencing.</title>
        <authorList>
            <person name="Brandt J."/>
            <person name="Jakob F."/>
            <person name="Vogel R.F."/>
        </authorList>
    </citation>
    <scope>NUCLEOTIDE SEQUENCE [LARGE SCALE GENOMIC DNA]</scope>
    <source>
        <strain evidence="13 14">TMW2.1084</strain>
        <plasmid evidence="14">pac1084_1</plasmid>
    </source>
</reference>
<dbReference type="SUPFAM" id="SSF50249">
    <property type="entry name" value="Nucleic acid-binding proteins"/>
    <property type="match status" value="1"/>
</dbReference>
<dbReference type="SUPFAM" id="SSF56091">
    <property type="entry name" value="DNA ligase/mRNA capping enzyme, catalytic domain"/>
    <property type="match status" value="1"/>
</dbReference>
<dbReference type="EMBL" id="CP014688">
    <property type="protein sequence ID" value="AQT06562.1"/>
    <property type="molecule type" value="Genomic_DNA"/>
</dbReference>
<dbReference type="InterPro" id="IPR004150">
    <property type="entry name" value="NAD_DNA_ligase_OB"/>
</dbReference>
<evidence type="ECO:0000256" key="4">
    <source>
        <dbReference type="ARBA" id="ARBA00022723"/>
    </source>
</evidence>
<evidence type="ECO:0000256" key="3">
    <source>
        <dbReference type="ARBA" id="ARBA00022705"/>
    </source>
</evidence>
<protein>
    <recommendedName>
        <fullName evidence="11">DNA ligase</fullName>
        <ecNumber evidence="11">6.5.1.2</ecNumber>
    </recommendedName>
    <alternativeName>
        <fullName evidence="11">Polydeoxyribonucleotide synthase [NAD(+)]</fullName>
    </alternativeName>
</protein>
<dbReference type="Gene3D" id="6.20.10.30">
    <property type="match status" value="1"/>
</dbReference>
<feature type="binding site" evidence="11">
    <location>
        <position position="401"/>
    </location>
    <ligand>
        <name>Zn(2+)</name>
        <dbReference type="ChEBI" id="CHEBI:29105"/>
    </ligand>
</feature>
<feature type="binding site" evidence="11">
    <location>
        <position position="398"/>
    </location>
    <ligand>
        <name>Zn(2+)</name>
        <dbReference type="ChEBI" id="CHEBI:29105"/>
    </ligand>
</feature>
<dbReference type="RefSeq" id="WP_077932189.1">
    <property type="nucleotide sequence ID" value="NZ_CP014688.1"/>
</dbReference>
<dbReference type="InterPro" id="IPR010994">
    <property type="entry name" value="RuvA_2-like"/>
</dbReference>
<feature type="domain" description="BRCT" evidence="12">
    <location>
        <begin position="592"/>
        <end position="669"/>
    </location>
</feature>
<name>A0A1U9LJG4_9PROT</name>
<keyword evidence="9 11" id="KW-0464">Manganese</keyword>
<keyword evidence="3 11" id="KW-0235">DNA replication</keyword>
<dbReference type="Gene3D" id="3.30.470.30">
    <property type="entry name" value="DNA ligase/mRNA capping enzyme"/>
    <property type="match status" value="1"/>
</dbReference>
<keyword evidence="4 11" id="KW-0479">Metal-binding</keyword>
<evidence type="ECO:0000256" key="9">
    <source>
        <dbReference type="ARBA" id="ARBA00023211"/>
    </source>
</evidence>
<geneLocation type="plasmid" evidence="14">
    <name>pac1084_1</name>
</geneLocation>
<dbReference type="GO" id="GO:0003911">
    <property type="term" value="F:DNA ligase (NAD+) activity"/>
    <property type="evidence" value="ECO:0007669"/>
    <property type="project" value="UniProtKB-UniRule"/>
</dbReference>
<dbReference type="GO" id="GO:0046872">
    <property type="term" value="F:metal ion binding"/>
    <property type="evidence" value="ECO:0007669"/>
    <property type="project" value="UniProtKB-KW"/>
</dbReference>
<dbReference type="HAMAP" id="MF_01588">
    <property type="entry name" value="DNA_ligase_A"/>
    <property type="match status" value="1"/>
</dbReference>
<dbReference type="Proteomes" id="UP000189055">
    <property type="component" value="Plasmid pAC1084_1"/>
</dbReference>
<feature type="binding site" evidence="11">
    <location>
        <position position="123"/>
    </location>
    <ligand>
        <name>NAD(+)</name>
        <dbReference type="ChEBI" id="CHEBI:57540"/>
    </ligand>
</feature>
<dbReference type="GO" id="GO:0006260">
    <property type="term" value="P:DNA replication"/>
    <property type="evidence" value="ECO:0007669"/>
    <property type="project" value="UniProtKB-KW"/>
</dbReference>
<dbReference type="InterPro" id="IPR001357">
    <property type="entry name" value="BRCT_dom"/>
</dbReference>
<keyword evidence="13" id="KW-0614">Plasmid</keyword>
<dbReference type="InterPro" id="IPR013839">
    <property type="entry name" value="DNAligase_adenylation"/>
</dbReference>
<dbReference type="Pfam" id="PF00533">
    <property type="entry name" value="BRCT"/>
    <property type="match status" value="1"/>
</dbReference>
<dbReference type="InterPro" id="IPR012340">
    <property type="entry name" value="NA-bd_OB-fold"/>
</dbReference>
<feature type="binding site" evidence="11">
    <location>
        <position position="157"/>
    </location>
    <ligand>
        <name>NAD(+)</name>
        <dbReference type="ChEBI" id="CHEBI:57540"/>
    </ligand>
</feature>
<proteinExistence type="inferred from homology"/>
<evidence type="ECO:0000313" key="14">
    <source>
        <dbReference type="Proteomes" id="UP000189055"/>
    </source>
</evidence>
<comment type="catalytic activity">
    <reaction evidence="10 11">
        <text>NAD(+) + (deoxyribonucleotide)n-3'-hydroxyl + 5'-phospho-(deoxyribonucleotide)m = (deoxyribonucleotide)n+m + AMP + beta-nicotinamide D-nucleotide.</text>
        <dbReference type="EC" id="6.5.1.2"/>
    </reaction>
</comment>
<keyword evidence="2 11" id="KW-0436">Ligase</keyword>
<accession>A0A1U9LJG4</accession>